<dbReference type="EMBL" id="PKMF04000383">
    <property type="protein sequence ID" value="KAK7834702.1"/>
    <property type="molecule type" value="Genomic_DNA"/>
</dbReference>
<comment type="caution">
    <text evidence="5">The sequence shown here is derived from an EMBL/GenBank/DDBJ whole genome shotgun (WGS) entry which is preliminary data.</text>
</comment>
<dbReference type="PANTHER" id="PTHR31218">
    <property type="entry name" value="WAT1-RELATED PROTEIN"/>
    <property type="match status" value="1"/>
</dbReference>
<evidence type="ECO:0000256" key="4">
    <source>
        <dbReference type="SAM" id="Phobius"/>
    </source>
</evidence>
<feature type="transmembrane region" description="Helical" evidence="4">
    <location>
        <begin position="59"/>
        <end position="84"/>
    </location>
</feature>
<feature type="transmembrane region" description="Helical" evidence="4">
    <location>
        <begin position="30"/>
        <end position="47"/>
    </location>
</feature>
<keyword evidence="2 4" id="KW-1133">Transmembrane helix</keyword>
<dbReference type="Proteomes" id="UP000237347">
    <property type="component" value="Unassembled WGS sequence"/>
</dbReference>
<dbReference type="GO" id="GO:0016020">
    <property type="term" value="C:membrane"/>
    <property type="evidence" value="ECO:0007669"/>
    <property type="project" value="InterPro"/>
</dbReference>
<evidence type="ECO:0000313" key="5">
    <source>
        <dbReference type="EMBL" id="KAK7834702.1"/>
    </source>
</evidence>
<keyword evidence="3 4" id="KW-0472">Membrane</keyword>
<evidence type="ECO:0000256" key="3">
    <source>
        <dbReference type="ARBA" id="ARBA00023136"/>
    </source>
</evidence>
<name>A0AAW0K6X8_QUESU</name>
<keyword evidence="1 4" id="KW-0812">Transmembrane</keyword>
<proteinExistence type="predicted"/>
<feature type="transmembrane region" description="Helical" evidence="4">
    <location>
        <begin position="157"/>
        <end position="177"/>
    </location>
</feature>
<keyword evidence="6" id="KW-1185">Reference proteome</keyword>
<organism evidence="5 6">
    <name type="scientific">Quercus suber</name>
    <name type="common">Cork oak</name>
    <dbReference type="NCBI Taxonomy" id="58331"/>
    <lineage>
        <taxon>Eukaryota</taxon>
        <taxon>Viridiplantae</taxon>
        <taxon>Streptophyta</taxon>
        <taxon>Embryophyta</taxon>
        <taxon>Tracheophyta</taxon>
        <taxon>Spermatophyta</taxon>
        <taxon>Magnoliopsida</taxon>
        <taxon>eudicotyledons</taxon>
        <taxon>Gunneridae</taxon>
        <taxon>Pentapetalae</taxon>
        <taxon>rosids</taxon>
        <taxon>fabids</taxon>
        <taxon>Fagales</taxon>
        <taxon>Fagaceae</taxon>
        <taxon>Quercus</taxon>
    </lineage>
</organism>
<evidence type="ECO:0000256" key="2">
    <source>
        <dbReference type="ARBA" id="ARBA00022989"/>
    </source>
</evidence>
<evidence type="ECO:0000313" key="6">
    <source>
        <dbReference type="Proteomes" id="UP000237347"/>
    </source>
</evidence>
<sequence length="220" mass="23763">MIFIQLSYAGMALISKAAFNEGVSPLVLSAYRQAIAPIVLALFAFLLERTTHCSLSFGLFCKIFLAALCGPAASLDFYYMALLYTSATYGTVMLNTIPVGSSHIYPLCSAEIVGMFKTVGGAMLLSFYRGPPLKNPHAPSPVGNSTETSHVGDHKNLIVGPVLMFLCSVAWSLWLIMQPKLLTQYPAKLKLSTLQCLLSSVQSTVIAAAMQPNFNSWKIG</sequence>
<dbReference type="InterPro" id="IPR030184">
    <property type="entry name" value="WAT1-related"/>
</dbReference>
<evidence type="ECO:0000256" key="1">
    <source>
        <dbReference type="ARBA" id="ARBA00022692"/>
    </source>
</evidence>
<dbReference type="AlphaFoldDB" id="A0AAW0K6X8"/>
<dbReference type="GO" id="GO:0022857">
    <property type="term" value="F:transmembrane transporter activity"/>
    <property type="evidence" value="ECO:0007669"/>
    <property type="project" value="InterPro"/>
</dbReference>
<gene>
    <name evidence="5" type="ORF">CFP56_024189</name>
</gene>
<protein>
    <submittedName>
        <fullName evidence="5">Wat1-related protein</fullName>
    </submittedName>
</protein>
<reference evidence="5 6" key="1">
    <citation type="journal article" date="2018" name="Sci. Data">
        <title>The draft genome sequence of cork oak.</title>
        <authorList>
            <person name="Ramos A.M."/>
            <person name="Usie A."/>
            <person name="Barbosa P."/>
            <person name="Barros P.M."/>
            <person name="Capote T."/>
            <person name="Chaves I."/>
            <person name="Simoes F."/>
            <person name="Abreu I."/>
            <person name="Carrasquinho I."/>
            <person name="Faro C."/>
            <person name="Guimaraes J.B."/>
            <person name="Mendonca D."/>
            <person name="Nobrega F."/>
            <person name="Rodrigues L."/>
            <person name="Saibo N.J.M."/>
            <person name="Varela M.C."/>
            <person name="Egas C."/>
            <person name="Matos J."/>
            <person name="Miguel C.M."/>
            <person name="Oliveira M.M."/>
            <person name="Ricardo C.P."/>
            <person name="Goncalves S."/>
        </authorList>
    </citation>
    <scope>NUCLEOTIDE SEQUENCE [LARGE SCALE GENOMIC DNA]</scope>
    <source>
        <strain evidence="6">cv. HL8</strain>
    </source>
</reference>
<accession>A0AAW0K6X8</accession>